<keyword evidence="4" id="KW-1185">Reference proteome</keyword>
<evidence type="ECO:0000313" key="4">
    <source>
        <dbReference type="Proteomes" id="UP000215633"/>
    </source>
</evidence>
<dbReference type="CDD" id="cd03820">
    <property type="entry name" value="GT4_AmsD-like"/>
    <property type="match status" value="1"/>
</dbReference>
<feature type="domain" description="Glycosyl transferase family 1" evidence="1">
    <location>
        <begin position="191"/>
        <end position="344"/>
    </location>
</feature>
<dbReference type="RefSeq" id="WP_028352658.1">
    <property type="nucleotide sequence ID" value="NZ_NEVT01000008.1"/>
</dbReference>
<dbReference type="SUPFAM" id="SSF53756">
    <property type="entry name" value="UDP-Glycosyltransferase/glycogen phosphorylase"/>
    <property type="match status" value="1"/>
</dbReference>
<comment type="caution">
    <text evidence="3">The sequence shown here is derived from an EMBL/GenBank/DDBJ whole genome shotgun (WGS) entry which is preliminary data.</text>
</comment>
<dbReference type="Pfam" id="PF13579">
    <property type="entry name" value="Glyco_trans_4_4"/>
    <property type="match status" value="1"/>
</dbReference>
<organism evidence="3 4">
    <name type="scientific">Bordetella genomosp. 2</name>
    <dbReference type="NCBI Taxonomy" id="1983456"/>
    <lineage>
        <taxon>Bacteria</taxon>
        <taxon>Pseudomonadati</taxon>
        <taxon>Pseudomonadota</taxon>
        <taxon>Betaproteobacteria</taxon>
        <taxon>Burkholderiales</taxon>
        <taxon>Alcaligenaceae</taxon>
        <taxon>Bordetella</taxon>
    </lineage>
</organism>
<sequence length="371" mass="40567">MKIMLLVSSMHAGGAERVAATLVNAWTDRGDAVTLVPTYSAKGTCFYPLSDAVDLVWLADRVGTRDGGALAAWRRLRALRALIREKAPDVVISFLTNVNVAAILATRGLDVPLIVCERTNPVVEQSTGRLWRALRRLFYPRADMVTVQAEDTVEPFACQVPGIKQLKVIPNPLPPELLDAPRVDPTAAVARKRLLAMGRLTTAKRFDLLIDVYATLAADFPDWDLCIWGEGPDRDDLQARVARAGLDGRVQLPGRTTEPWEELARGQAFVLSSEVEGFPNVLLEAMALGLPCVAFDCPSGPREMTRDGQDALLVPAGDRAQLAAALRRVMSDPAARRELGARAAESVRRRYALPAVLAEWDALFDAVRSKR</sequence>
<reference evidence="4" key="1">
    <citation type="submission" date="2017-05" db="EMBL/GenBank/DDBJ databases">
        <title>Complete and WGS of Bordetella genogroups.</title>
        <authorList>
            <person name="Spilker T."/>
            <person name="Lipuma J."/>
        </authorList>
    </citation>
    <scope>NUCLEOTIDE SEQUENCE [LARGE SCALE GENOMIC DNA]</scope>
    <source>
        <strain evidence="4">AU8256</strain>
    </source>
</reference>
<dbReference type="AlphaFoldDB" id="A0A261VF57"/>
<dbReference type="PANTHER" id="PTHR12526:SF627">
    <property type="entry name" value="D-RHAMNOSYLTRANSFERASE WBPZ"/>
    <property type="match status" value="1"/>
</dbReference>
<gene>
    <name evidence="3" type="ORF">CAL24_19410</name>
</gene>
<dbReference type="EMBL" id="NEVT01000008">
    <property type="protein sequence ID" value="OZI72467.1"/>
    <property type="molecule type" value="Genomic_DNA"/>
</dbReference>
<evidence type="ECO:0000259" key="2">
    <source>
        <dbReference type="Pfam" id="PF13579"/>
    </source>
</evidence>
<evidence type="ECO:0000313" key="3">
    <source>
        <dbReference type="EMBL" id="OZI72467.1"/>
    </source>
</evidence>
<accession>A0A261VF57</accession>
<dbReference type="PANTHER" id="PTHR12526">
    <property type="entry name" value="GLYCOSYLTRANSFERASE"/>
    <property type="match status" value="1"/>
</dbReference>
<dbReference type="Pfam" id="PF00534">
    <property type="entry name" value="Glycos_transf_1"/>
    <property type="match status" value="1"/>
</dbReference>
<keyword evidence="3" id="KW-0808">Transferase</keyword>
<proteinExistence type="predicted"/>
<dbReference type="Gene3D" id="3.40.50.2000">
    <property type="entry name" value="Glycogen Phosphorylase B"/>
    <property type="match status" value="2"/>
</dbReference>
<evidence type="ECO:0000259" key="1">
    <source>
        <dbReference type="Pfam" id="PF00534"/>
    </source>
</evidence>
<dbReference type="Proteomes" id="UP000215633">
    <property type="component" value="Unassembled WGS sequence"/>
</dbReference>
<name>A0A261VF57_9BORD</name>
<protein>
    <submittedName>
        <fullName evidence="3">Glycosyl transferase</fullName>
    </submittedName>
</protein>
<dbReference type="InterPro" id="IPR028098">
    <property type="entry name" value="Glyco_trans_4-like_N"/>
</dbReference>
<dbReference type="InterPro" id="IPR001296">
    <property type="entry name" value="Glyco_trans_1"/>
</dbReference>
<feature type="domain" description="Glycosyltransferase subfamily 4-like N-terminal" evidence="2">
    <location>
        <begin position="13"/>
        <end position="171"/>
    </location>
</feature>
<dbReference type="GO" id="GO:0016757">
    <property type="term" value="F:glycosyltransferase activity"/>
    <property type="evidence" value="ECO:0007669"/>
    <property type="project" value="InterPro"/>
</dbReference>